<dbReference type="Proteomes" id="UP000320762">
    <property type="component" value="Unassembled WGS sequence"/>
</dbReference>
<dbReference type="InterPro" id="IPR011421">
    <property type="entry name" value="BCNT-C"/>
</dbReference>
<comment type="similarity">
    <text evidence="1">Belongs to the SWC5 family.</text>
</comment>
<dbReference type="PANTHER" id="PTHR48407">
    <property type="entry name" value="CRANIOFACIAL DEVELOPMENT PROTEIN 1"/>
    <property type="match status" value="1"/>
</dbReference>
<keyword evidence="6" id="KW-1185">Reference proteome</keyword>
<evidence type="ECO:0000256" key="2">
    <source>
        <dbReference type="ARBA" id="ARBA00019138"/>
    </source>
</evidence>
<feature type="compositionally biased region" description="Pro residues" evidence="3">
    <location>
        <begin position="162"/>
        <end position="172"/>
    </location>
</feature>
<feature type="region of interest" description="Disordered" evidence="3">
    <location>
        <begin position="107"/>
        <end position="184"/>
    </location>
</feature>
<feature type="compositionally biased region" description="Basic and acidic residues" evidence="3">
    <location>
        <begin position="115"/>
        <end position="126"/>
    </location>
</feature>
<dbReference type="PROSITE" id="PS51279">
    <property type="entry name" value="BCNT_C"/>
    <property type="match status" value="1"/>
</dbReference>
<sequence length="259" mass="29334">MSTIHDNRLDIERDSDDEDDEDYVPLPEDAPSEVSEGEREQKRPRIENDVLPRTQEDQQARRRARDALWASFQASEPPRPSEILSPKKMVKVQKRYRFAGDNVTEVVEVPEDSPEAEKWPRWRPVDTNEPSTSVLPDSALPPDVSMADPSTLPAFSSSSTHPPAPTRPPPAAKRPGPRKGKVTLPGFTTMQKVKKLTTLDKSAMDWRAHVQTQEPTLKDELNGHRRGGGYLEKVAFMQRVDERKDDLLEANKTGKRRRG</sequence>
<gene>
    <name evidence="5" type="ORF">BD626DRAFT_574511</name>
</gene>
<dbReference type="InterPro" id="IPR027124">
    <property type="entry name" value="Swc5/CFDP1/2"/>
</dbReference>
<dbReference type="Pfam" id="PF07572">
    <property type="entry name" value="BCNT"/>
    <property type="match status" value="1"/>
</dbReference>
<feature type="compositionally biased region" description="Basic and acidic residues" evidence="3">
    <location>
        <begin position="1"/>
        <end position="12"/>
    </location>
</feature>
<dbReference type="GO" id="GO:0000812">
    <property type="term" value="C:Swr1 complex"/>
    <property type="evidence" value="ECO:0007669"/>
    <property type="project" value="TreeGrafter"/>
</dbReference>
<evidence type="ECO:0000313" key="6">
    <source>
        <dbReference type="Proteomes" id="UP000320762"/>
    </source>
</evidence>
<evidence type="ECO:0000256" key="3">
    <source>
        <dbReference type="SAM" id="MobiDB-lite"/>
    </source>
</evidence>
<dbReference type="PANTHER" id="PTHR48407:SF1">
    <property type="entry name" value="CRANIOFACIAL DEVELOPMENT PROTEIN 1"/>
    <property type="match status" value="1"/>
</dbReference>
<feature type="region of interest" description="Disordered" evidence="3">
    <location>
        <begin position="1"/>
        <end position="86"/>
    </location>
</feature>
<protein>
    <recommendedName>
        <fullName evidence="2">SWR1-complex protein 5</fullName>
    </recommendedName>
</protein>
<evidence type="ECO:0000256" key="1">
    <source>
        <dbReference type="ARBA" id="ARBA00010465"/>
    </source>
</evidence>
<feature type="compositionally biased region" description="Acidic residues" evidence="3">
    <location>
        <begin position="13"/>
        <end position="23"/>
    </location>
</feature>
<comment type="caution">
    <text evidence="5">The sequence shown here is derived from an EMBL/GenBank/DDBJ whole genome shotgun (WGS) entry which is preliminary data.</text>
</comment>
<feature type="compositionally biased region" description="Basic and acidic residues" evidence="3">
    <location>
        <begin position="36"/>
        <end position="60"/>
    </location>
</feature>
<evidence type="ECO:0000313" key="5">
    <source>
        <dbReference type="EMBL" id="TRM57464.1"/>
    </source>
</evidence>
<dbReference type="OrthoDB" id="445677at2759"/>
<organism evidence="5 6">
    <name type="scientific">Schizophyllum amplum</name>
    <dbReference type="NCBI Taxonomy" id="97359"/>
    <lineage>
        <taxon>Eukaryota</taxon>
        <taxon>Fungi</taxon>
        <taxon>Dikarya</taxon>
        <taxon>Basidiomycota</taxon>
        <taxon>Agaricomycotina</taxon>
        <taxon>Agaricomycetes</taxon>
        <taxon>Agaricomycetidae</taxon>
        <taxon>Agaricales</taxon>
        <taxon>Schizophyllaceae</taxon>
        <taxon>Schizophyllum</taxon>
    </lineage>
</organism>
<proteinExistence type="inferred from homology"/>
<dbReference type="EMBL" id="VDMD01000047">
    <property type="protein sequence ID" value="TRM57464.1"/>
    <property type="molecule type" value="Genomic_DNA"/>
</dbReference>
<dbReference type="STRING" id="97359.A0A550BY40"/>
<accession>A0A550BY40</accession>
<feature type="domain" description="BCNT-C" evidence="4">
    <location>
        <begin position="176"/>
        <end position="258"/>
    </location>
</feature>
<evidence type="ECO:0000259" key="4">
    <source>
        <dbReference type="PROSITE" id="PS51279"/>
    </source>
</evidence>
<dbReference type="AlphaFoldDB" id="A0A550BY40"/>
<reference evidence="5 6" key="1">
    <citation type="journal article" date="2019" name="New Phytol.">
        <title>Comparative genomics reveals unique wood-decay strategies and fruiting body development in the Schizophyllaceae.</title>
        <authorList>
            <person name="Almasi E."/>
            <person name="Sahu N."/>
            <person name="Krizsan K."/>
            <person name="Balint B."/>
            <person name="Kovacs G.M."/>
            <person name="Kiss B."/>
            <person name="Cseklye J."/>
            <person name="Drula E."/>
            <person name="Henrissat B."/>
            <person name="Nagy I."/>
            <person name="Chovatia M."/>
            <person name="Adam C."/>
            <person name="LaButti K."/>
            <person name="Lipzen A."/>
            <person name="Riley R."/>
            <person name="Grigoriev I.V."/>
            <person name="Nagy L.G."/>
        </authorList>
    </citation>
    <scope>NUCLEOTIDE SEQUENCE [LARGE SCALE GENOMIC DNA]</scope>
    <source>
        <strain evidence="5 6">NL-1724</strain>
    </source>
</reference>
<name>A0A550BY40_9AGAR</name>